<evidence type="ECO:0000256" key="6">
    <source>
        <dbReference type="ARBA" id="ARBA00022847"/>
    </source>
</evidence>
<dbReference type="InterPro" id="IPR045262">
    <property type="entry name" value="STP/PLT_plant"/>
</dbReference>
<dbReference type="EMBL" id="CM001219">
    <property type="protein sequence ID" value="KEH34924.1"/>
    <property type="molecule type" value="Genomic_DNA"/>
</dbReference>
<keyword evidence="4 11" id="KW-0762">Sugar transport</keyword>
<keyword evidence="6" id="KW-0769">Symport</keyword>
<dbReference type="HOGENOM" id="CLU_001265_30_5_1"/>
<feature type="transmembrane region" description="Helical" evidence="9">
    <location>
        <begin position="305"/>
        <end position="325"/>
    </location>
</feature>
<evidence type="ECO:0000256" key="5">
    <source>
        <dbReference type="ARBA" id="ARBA00022692"/>
    </source>
</evidence>
<evidence type="ECO:0000256" key="2">
    <source>
        <dbReference type="ARBA" id="ARBA00010992"/>
    </source>
</evidence>
<evidence type="ECO:0000259" key="10">
    <source>
        <dbReference type="PROSITE" id="PS50850"/>
    </source>
</evidence>
<keyword evidence="8 9" id="KW-0472">Membrane</keyword>
<reference evidence="11 13" key="1">
    <citation type="journal article" date="2011" name="Nature">
        <title>The Medicago genome provides insight into the evolution of rhizobial symbioses.</title>
        <authorList>
            <person name="Young N.D."/>
            <person name="Debelle F."/>
            <person name="Oldroyd G.E."/>
            <person name="Geurts R."/>
            <person name="Cannon S.B."/>
            <person name="Udvardi M.K."/>
            <person name="Benedito V.A."/>
            <person name="Mayer K.F."/>
            <person name="Gouzy J."/>
            <person name="Schoof H."/>
            <person name="Van de Peer Y."/>
            <person name="Proost S."/>
            <person name="Cook D.R."/>
            <person name="Meyers B.C."/>
            <person name="Spannagl M."/>
            <person name="Cheung F."/>
            <person name="De Mita S."/>
            <person name="Krishnakumar V."/>
            <person name="Gundlach H."/>
            <person name="Zhou S."/>
            <person name="Mudge J."/>
            <person name="Bharti A.K."/>
            <person name="Murray J.D."/>
            <person name="Naoumkina M.A."/>
            <person name="Rosen B."/>
            <person name="Silverstein K.A."/>
            <person name="Tang H."/>
            <person name="Rombauts S."/>
            <person name="Zhao P.X."/>
            <person name="Zhou P."/>
            <person name="Barbe V."/>
            <person name="Bardou P."/>
            <person name="Bechner M."/>
            <person name="Bellec A."/>
            <person name="Berger A."/>
            <person name="Berges H."/>
            <person name="Bidwell S."/>
            <person name="Bisseling T."/>
            <person name="Choisne N."/>
            <person name="Couloux A."/>
            <person name="Denny R."/>
            <person name="Deshpande S."/>
            <person name="Dai X."/>
            <person name="Doyle J.J."/>
            <person name="Dudez A.M."/>
            <person name="Farmer A.D."/>
            <person name="Fouteau S."/>
            <person name="Franken C."/>
            <person name="Gibelin C."/>
            <person name="Gish J."/>
            <person name="Goldstein S."/>
            <person name="Gonzalez A.J."/>
            <person name="Green P.J."/>
            <person name="Hallab A."/>
            <person name="Hartog M."/>
            <person name="Hua A."/>
            <person name="Humphray S.J."/>
            <person name="Jeong D.H."/>
            <person name="Jing Y."/>
            <person name="Jocker A."/>
            <person name="Kenton S.M."/>
            <person name="Kim D.J."/>
            <person name="Klee K."/>
            <person name="Lai H."/>
            <person name="Lang C."/>
            <person name="Lin S."/>
            <person name="Macmil S.L."/>
            <person name="Magdelenat G."/>
            <person name="Matthews L."/>
            <person name="McCorrison J."/>
            <person name="Monaghan E.L."/>
            <person name="Mun J.H."/>
            <person name="Najar F.Z."/>
            <person name="Nicholson C."/>
            <person name="Noirot C."/>
            <person name="O'Bleness M."/>
            <person name="Paule C.R."/>
            <person name="Poulain J."/>
            <person name="Prion F."/>
            <person name="Qin B."/>
            <person name="Qu C."/>
            <person name="Retzel E.F."/>
            <person name="Riddle C."/>
            <person name="Sallet E."/>
            <person name="Samain S."/>
            <person name="Samson N."/>
            <person name="Sanders I."/>
            <person name="Saurat O."/>
            <person name="Scarpelli C."/>
            <person name="Schiex T."/>
            <person name="Segurens B."/>
            <person name="Severin A.J."/>
            <person name="Sherrier D.J."/>
            <person name="Shi R."/>
            <person name="Sims S."/>
            <person name="Singer S.R."/>
            <person name="Sinharoy S."/>
            <person name="Sterck L."/>
            <person name="Viollet A."/>
            <person name="Wang B.B."/>
            <person name="Wang K."/>
            <person name="Wang M."/>
            <person name="Wang X."/>
            <person name="Warfsmann J."/>
            <person name="Weissenbach J."/>
            <person name="White D.D."/>
            <person name="White J.D."/>
            <person name="Wiley G.B."/>
            <person name="Wincker P."/>
            <person name="Xing Y."/>
            <person name="Yang L."/>
            <person name="Yao Z."/>
            <person name="Ying F."/>
            <person name="Zhai J."/>
            <person name="Zhou L."/>
            <person name="Zuber A."/>
            <person name="Denarie J."/>
            <person name="Dixon R.A."/>
            <person name="May G.D."/>
            <person name="Schwartz D.C."/>
            <person name="Rogers J."/>
            <person name="Quetier F."/>
            <person name="Town C.D."/>
            <person name="Roe B.A."/>
        </authorList>
    </citation>
    <scope>NUCLEOTIDE SEQUENCE [LARGE SCALE GENOMIC DNA]</scope>
    <source>
        <strain evidence="11">A17</strain>
        <strain evidence="12 13">cv. Jemalong A17</strain>
    </source>
</reference>
<reference evidence="12" key="3">
    <citation type="submission" date="2015-04" db="UniProtKB">
        <authorList>
            <consortium name="EnsemblPlants"/>
        </authorList>
    </citation>
    <scope>IDENTIFICATION</scope>
    <source>
        <strain evidence="12">cv. Jemalong A17</strain>
    </source>
</reference>
<protein>
    <submittedName>
        <fullName evidence="11">Sugar transporter</fullName>
    </submittedName>
</protein>
<dbReference type="EnsemblPlants" id="KEH34924">
    <property type="protein sequence ID" value="KEH34924"/>
    <property type="gene ID" value="MTR_3g074400"/>
</dbReference>
<dbReference type="InterPro" id="IPR020846">
    <property type="entry name" value="MFS_dom"/>
</dbReference>
<evidence type="ECO:0000256" key="1">
    <source>
        <dbReference type="ARBA" id="ARBA00004141"/>
    </source>
</evidence>
<dbReference type="AlphaFoldDB" id="A0A072UYS5"/>
<dbReference type="Proteomes" id="UP000002051">
    <property type="component" value="Chromosome 3"/>
</dbReference>
<evidence type="ECO:0000313" key="11">
    <source>
        <dbReference type="EMBL" id="KEH34924.1"/>
    </source>
</evidence>
<evidence type="ECO:0000256" key="4">
    <source>
        <dbReference type="ARBA" id="ARBA00022597"/>
    </source>
</evidence>
<dbReference type="PANTHER" id="PTHR23500:SF498">
    <property type="entry name" value="MAJOR FACILITATOR, SUGAR TRANSPORTER, MAJOR FACILITATOR SUPERFAMILY-RELATED"/>
    <property type="match status" value="1"/>
</dbReference>
<evidence type="ECO:0000313" key="13">
    <source>
        <dbReference type="Proteomes" id="UP000002051"/>
    </source>
</evidence>
<dbReference type="PANTHER" id="PTHR23500">
    <property type="entry name" value="SOLUTE CARRIER FAMILY 2, FACILITATED GLUCOSE TRANSPORTER"/>
    <property type="match status" value="1"/>
</dbReference>
<evidence type="ECO:0000256" key="8">
    <source>
        <dbReference type="ARBA" id="ARBA00023136"/>
    </source>
</evidence>
<name>A0A072UYS5_MEDTR</name>
<feature type="transmembrane region" description="Helical" evidence="9">
    <location>
        <begin position="265"/>
        <end position="293"/>
    </location>
</feature>
<keyword evidence="7 9" id="KW-1133">Transmembrane helix</keyword>
<dbReference type="GO" id="GO:0015293">
    <property type="term" value="F:symporter activity"/>
    <property type="evidence" value="ECO:0007669"/>
    <property type="project" value="UniProtKB-KW"/>
</dbReference>
<evidence type="ECO:0000256" key="9">
    <source>
        <dbReference type="SAM" id="Phobius"/>
    </source>
</evidence>
<evidence type="ECO:0000313" key="12">
    <source>
        <dbReference type="EnsemblPlants" id="KEH34924"/>
    </source>
</evidence>
<comment type="similarity">
    <text evidence="2">Belongs to the major facilitator superfamily. Sugar transporter (TC 2.A.1.1) family.</text>
</comment>
<dbReference type="InterPro" id="IPR003663">
    <property type="entry name" value="Sugar/inositol_transpt"/>
</dbReference>
<dbReference type="PROSITE" id="PS00217">
    <property type="entry name" value="SUGAR_TRANSPORT_2"/>
    <property type="match status" value="1"/>
</dbReference>
<keyword evidence="3" id="KW-0813">Transport</keyword>
<dbReference type="Pfam" id="PF00083">
    <property type="entry name" value="Sugar_tr"/>
    <property type="match status" value="1"/>
</dbReference>
<keyword evidence="13" id="KW-1185">Reference proteome</keyword>
<feature type="transmembrane region" description="Helical" evidence="9">
    <location>
        <begin position="62"/>
        <end position="79"/>
    </location>
</feature>
<reference evidence="11 13" key="2">
    <citation type="journal article" date="2014" name="BMC Genomics">
        <title>An improved genome release (version Mt4.0) for the model legume Medicago truncatula.</title>
        <authorList>
            <person name="Tang H."/>
            <person name="Krishnakumar V."/>
            <person name="Bidwell S."/>
            <person name="Rosen B."/>
            <person name="Chan A."/>
            <person name="Zhou S."/>
            <person name="Gentzbittel L."/>
            <person name="Childs K.L."/>
            <person name="Yandell M."/>
            <person name="Gundlach H."/>
            <person name="Mayer K.F."/>
            <person name="Schwartz D.C."/>
            <person name="Town C.D."/>
        </authorList>
    </citation>
    <scope>GENOME REANNOTATION</scope>
    <source>
        <strain evidence="11">A17</strain>
        <strain evidence="12 13">cv. Jemalong A17</strain>
    </source>
</reference>
<dbReference type="STRING" id="3880.A0A072UYS5"/>
<dbReference type="PRINTS" id="PR00171">
    <property type="entry name" value="SUGRTRNSPORT"/>
</dbReference>
<organism evidence="11 13">
    <name type="scientific">Medicago truncatula</name>
    <name type="common">Barrel medic</name>
    <name type="synonym">Medicago tribuloides</name>
    <dbReference type="NCBI Taxonomy" id="3880"/>
    <lineage>
        <taxon>Eukaryota</taxon>
        <taxon>Viridiplantae</taxon>
        <taxon>Streptophyta</taxon>
        <taxon>Embryophyta</taxon>
        <taxon>Tracheophyta</taxon>
        <taxon>Spermatophyta</taxon>
        <taxon>Magnoliopsida</taxon>
        <taxon>eudicotyledons</taxon>
        <taxon>Gunneridae</taxon>
        <taxon>Pentapetalae</taxon>
        <taxon>rosids</taxon>
        <taxon>fabids</taxon>
        <taxon>Fabales</taxon>
        <taxon>Fabaceae</taxon>
        <taxon>Papilionoideae</taxon>
        <taxon>50 kb inversion clade</taxon>
        <taxon>NPAAA clade</taxon>
        <taxon>Hologalegina</taxon>
        <taxon>IRL clade</taxon>
        <taxon>Trifolieae</taxon>
        <taxon>Medicago</taxon>
    </lineage>
</organism>
<dbReference type="PROSITE" id="PS50850">
    <property type="entry name" value="MFS"/>
    <property type="match status" value="1"/>
</dbReference>
<dbReference type="Gene3D" id="1.20.1250.20">
    <property type="entry name" value="MFS general substrate transporter like domains"/>
    <property type="match status" value="1"/>
</dbReference>
<evidence type="ECO:0000256" key="7">
    <source>
        <dbReference type="ARBA" id="ARBA00022989"/>
    </source>
</evidence>
<accession>A0A072UYS5</accession>
<feature type="transmembrane region" description="Helical" evidence="9">
    <location>
        <begin position="31"/>
        <end position="50"/>
    </location>
</feature>
<dbReference type="GO" id="GO:0016020">
    <property type="term" value="C:membrane"/>
    <property type="evidence" value="ECO:0007669"/>
    <property type="project" value="UniProtKB-SubCell"/>
</dbReference>
<feature type="transmembrane region" description="Helical" evidence="9">
    <location>
        <begin position="85"/>
        <end position="104"/>
    </location>
</feature>
<dbReference type="InterPro" id="IPR036259">
    <property type="entry name" value="MFS_trans_sf"/>
</dbReference>
<dbReference type="GO" id="GO:0015144">
    <property type="term" value="F:carbohydrate transmembrane transporter activity"/>
    <property type="evidence" value="ECO:0007669"/>
    <property type="project" value="InterPro"/>
</dbReference>
<dbReference type="SUPFAM" id="SSF103473">
    <property type="entry name" value="MFS general substrate transporter"/>
    <property type="match status" value="1"/>
</dbReference>
<proteinExistence type="inferred from homology"/>
<gene>
    <name evidence="11" type="ordered locus">MTR_3g074400</name>
</gene>
<keyword evidence="5 9" id="KW-0812">Transmembrane</keyword>
<feature type="domain" description="Major facilitator superfamily (MFS) profile" evidence="10">
    <location>
        <begin position="1"/>
        <end position="415"/>
    </location>
</feature>
<sequence length="424" mass="45954">MKPFLKKLFPYILRNAAGTKVNMYCVYDSQILTLFTSSLYLAGFVSSLVASKATTMFGRRNVIIIGGIVFLAGGAINGGSENIHMLIFGRALLGLGVGFTNQVAPFYLSEIASPKWRGALSTGFPFFLGLGIIAADCINNGTAEHTWRLSLGLAVVLASVMTIGASEERDKIERAEKALRIIKGSSIDIEPEFEEHIKSTQIVKSVKKDPFKTILKREYQPQILMALAISCFEHVTGNNIVAFYSPNLFSSLGLGHDDAASISTIILEVVNIASISLSPLITVFIVLTVVPGVDGTNDISKGNAILILVLICFCAAGLDLSWSPLTWLIPTEIFPIYIGSIRQSIAVVVHFIMVFVLSQTFLTMLCQLYFGAILFYAEIIGEKGTSVSAALFNQSCIKFIVVITLSIIFFLPETKGIAGEGNRP</sequence>
<dbReference type="InterPro" id="IPR005828">
    <property type="entry name" value="MFS_sugar_transport-like"/>
</dbReference>
<dbReference type="InterPro" id="IPR005829">
    <property type="entry name" value="Sugar_transporter_CS"/>
</dbReference>
<feature type="transmembrane region" description="Helical" evidence="9">
    <location>
        <begin position="389"/>
        <end position="411"/>
    </location>
</feature>
<feature type="transmembrane region" description="Helical" evidence="9">
    <location>
        <begin position="345"/>
        <end position="377"/>
    </location>
</feature>
<evidence type="ECO:0000256" key="3">
    <source>
        <dbReference type="ARBA" id="ARBA00022448"/>
    </source>
</evidence>
<comment type="subcellular location">
    <subcellularLocation>
        <location evidence="1">Membrane</location>
        <topology evidence="1">Multi-pass membrane protein</topology>
    </subcellularLocation>
</comment>